<feature type="domain" description="C3H1-type" evidence="11">
    <location>
        <begin position="884"/>
        <end position="912"/>
    </location>
</feature>
<dbReference type="FunFam" id="4.10.1000.10:FF:000008">
    <property type="entry name" value="zinc finger CCCH domain-containing protein 3"/>
    <property type="match status" value="1"/>
</dbReference>
<evidence type="ECO:0000256" key="9">
    <source>
        <dbReference type="SAM" id="MobiDB-lite"/>
    </source>
</evidence>
<dbReference type="InterPro" id="IPR052600">
    <property type="entry name" value="Nuc_rcpt_coact/corep"/>
</dbReference>
<dbReference type="OrthoDB" id="3247158at2759"/>
<dbReference type="PANTHER" id="PTHR23295">
    <property type="entry name" value="NUCLEAR RECEPTOR COACTIVATOR 5-RELATED"/>
    <property type="match status" value="1"/>
</dbReference>
<evidence type="ECO:0000256" key="4">
    <source>
        <dbReference type="ARBA" id="ARBA00022833"/>
    </source>
</evidence>
<dbReference type="InterPro" id="IPR000571">
    <property type="entry name" value="Znf_CCCH"/>
</dbReference>
<dbReference type="PROSITE" id="PS50103">
    <property type="entry name" value="ZF_C3H1"/>
    <property type="match status" value="4"/>
</dbReference>
<feature type="region of interest" description="Disordered" evidence="9">
    <location>
        <begin position="586"/>
        <end position="623"/>
    </location>
</feature>
<feature type="region of interest" description="Disordered" evidence="9">
    <location>
        <begin position="99"/>
        <end position="233"/>
    </location>
</feature>
<dbReference type="GO" id="GO:0005634">
    <property type="term" value="C:nucleus"/>
    <property type="evidence" value="ECO:0007669"/>
    <property type="project" value="UniProtKB-ARBA"/>
</dbReference>
<feature type="region of interest" description="Disordered" evidence="9">
    <location>
        <begin position="1222"/>
        <end position="1250"/>
    </location>
</feature>
<evidence type="ECO:0000256" key="5">
    <source>
        <dbReference type="ARBA" id="ARBA00022884"/>
    </source>
</evidence>
<dbReference type="EnsemblMetazoa" id="XM_022794640">
    <property type="protein sequence ID" value="XP_022650375"/>
    <property type="gene ID" value="LOC111245810"/>
</dbReference>
<dbReference type="InterPro" id="IPR035979">
    <property type="entry name" value="RBD_domain_sf"/>
</dbReference>
<dbReference type="PROSITE" id="PS50102">
    <property type="entry name" value="RRM"/>
    <property type="match status" value="1"/>
</dbReference>
<feature type="domain" description="C3H1-type" evidence="11">
    <location>
        <begin position="965"/>
        <end position="992"/>
    </location>
</feature>
<dbReference type="GeneID" id="111245810"/>
<feature type="zinc finger region" description="C3H1-type" evidence="8">
    <location>
        <begin position="938"/>
        <end position="964"/>
    </location>
</feature>
<evidence type="ECO:0000259" key="10">
    <source>
        <dbReference type="PROSITE" id="PS50102"/>
    </source>
</evidence>
<evidence type="ECO:0000256" key="3">
    <source>
        <dbReference type="ARBA" id="ARBA00022771"/>
    </source>
</evidence>
<evidence type="ECO:0000313" key="13">
    <source>
        <dbReference type="Proteomes" id="UP000594260"/>
    </source>
</evidence>
<name>A0A7M7JD77_VARDE</name>
<keyword evidence="2" id="KW-0677">Repeat</keyword>
<feature type="compositionally biased region" description="Acidic residues" evidence="9">
    <location>
        <begin position="1390"/>
        <end position="1406"/>
    </location>
</feature>
<evidence type="ECO:0000256" key="1">
    <source>
        <dbReference type="ARBA" id="ARBA00022723"/>
    </source>
</evidence>
<feature type="compositionally biased region" description="Pro residues" evidence="9">
    <location>
        <begin position="136"/>
        <end position="157"/>
    </location>
</feature>
<reference evidence="12" key="1">
    <citation type="submission" date="2021-01" db="UniProtKB">
        <authorList>
            <consortium name="EnsemblMetazoa"/>
        </authorList>
    </citation>
    <scope>IDENTIFICATION</scope>
</reference>
<feature type="compositionally biased region" description="Basic residues" evidence="9">
    <location>
        <begin position="101"/>
        <end position="110"/>
    </location>
</feature>
<evidence type="ECO:0000313" key="12">
    <source>
        <dbReference type="EnsemblMetazoa" id="XP_022650374"/>
    </source>
</evidence>
<feature type="compositionally biased region" description="Low complexity" evidence="9">
    <location>
        <begin position="432"/>
        <end position="452"/>
    </location>
</feature>
<dbReference type="SMART" id="SM00360">
    <property type="entry name" value="RRM"/>
    <property type="match status" value="1"/>
</dbReference>
<keyword evidence="13" id="KW-1185">Reference proteome</keyword>
<dbReference type="Gene3D" id="3.30.70.330">
    <property type="match status" value="1"/>
</dbReference>
<accession>A0A7M7JD77</accession>
<feature type="zinc finger region" description="C3H1-type" evidence="8">
    <location>
        <begin position="884"/>
        <end position="912"/>
    </location>
</feature>
<dbReference type="Pfam" id="PF00076">
    <property type="entry name" value="RRM_1"/>
    <property type="match status" value="1"/>
</dbReference>
<feature type="domain" description="RRM" evidence="10">
    <location>
        <begin position="27"/>
        <end position="97"/>
    </location>
</feature>
<dbReference type="SUPFAM" id="SSF52954">
    <property type="entry name" value="Class II aaRS ABD-related"/>
    <property type="match status" value="1"/>
</dbReference>
<keyword evidence="5 7" id="KW-0694">RNA-binding</keyword>
<feature type="domain" description="C3H1-type" evidence="11">
    <location>
        <begin position="938"/>
        <end position="964"/>
    </location>
</feature>
<feature type="region of interest" description="Disordered" evidence="9">
    <location>
        <begin position="420"/>
        <end position="452"/>
    </location>
</feature>
<evidence type="ECO:0000259" key="11">
    <source>
        <dbReference type="PROSITE" id="PS50103"/>
    </source>
</evidence>
<evidence type="ECO:0000256" key="8">
    <source>
        <dbReference type="PROSITE-ProRule" id="PRU00723"/>
    </source>
</evidence>
<dbReference type="Gene3D" id="3.40.50.800">
    <property type="entry name" value="Anticodon-binding domain"/>
    <property type="match status" value="1"/>
</dbReference>
<dbReference type="Gene3D" id="4.10.1000.10">
    <property type="entry name" value="Zinc finger, CCCH-type"/>
    <property type="match status" value="1"/>
</dbReference>
<dbReference type="PANTHER" id="PTHR23295:SF6">
    <property type="entry name" value="NEOSIN, ISOFORM A"/>
    <property type="match status" value="1"/>
</dbReference>
<keyword evidence="1 8" id="KW-0479">Metal-binding</keyword>
<dbReference type="GO" id="GO:0003723">
    <property type="term" value="F:RNA binding"/>
    <property type="evidence" value="ECO:0007669"/>
    <property type="project" value="UniProtKB-UniRule"/>
</dbReference>
<sequence length="1442" mass="159161">MVMLESADFFRNDALSNNTSDPNRAAQRVFVGNLKPHIVRVDLFDIFSKYGEVTAISINRQGYGFVQYSDEDAAQQALSENGAQVKSCTLQVKPCSVNDLRKKRRDRSRSRSPLPTTPQRYGNENSLDRRRSSSRSPPPVKRSPSPPRGRGGPPPRGPRYDGGFQRDGGNGNYRAEGGSSSYRGEGVNNSNSGGYRSDGHRSGRSPPRRSSSQSQYVPSHHHRGPPLDAPRKPNDCEIVVMSKQQRDYAENVERRLKNLGLKVDVLFLKDEALLAQALDDLGLRGTLYACVIGEQHEVHNSVTLNVLYGVPQGQLAQQRVRPSAPLAPSAAALRYNHRGQSYGVYRSTFPVRTGAPQRSKLSNAIIRQPVPNAHHSHNRVFVRKKELPTIEATTVDIPSITQIAQGRLSPAGSLASVSSSVSSVKEAHDEPPSSTSTSSIPSPQSLPASSSSSYSIMDSVVAQISPIQTPTPPDEAPNWARVDTRLVIPLGDNSSDDSDGEDMAVQAHREALHRILHPVKEVKQPLAQGSQSIVFRTATKLVKHGALHRPSATAVAALKAAVVASRHSKIGSLDMKYILTNSSNIQKSKKSNHHHNISHSNNKSITNCTPNFMSSSNSKKHPTIVARSSLQPKLLSLASPSASSTAALPPYFATASGSPGKGLRQVSKFKLTTISNSRSSELIPGGSISSSNSKQSGLKRHSAAHVTSAFGLPSAHRLLIKAASSPSLKKLPVHPTRFKLTREINSANSTLGATRSGVQASGVSILSGRIVKKSSLRLQNLLMLRGVPFQTSKGGKVLKRINTSLHRRGQAVSASSVGLQQSFRRFKTSRMASGTVRQVMGKATTTESIVGRAVASHLVSRSIFELNNKRRLQATPSLSSQGKGKEAKDCLFYIRFGKCHKGDACKFTHDPSKVSICTRFLKGTCKSTTCPFSHEVSADRMPLCSYFQRGQCTAQACPYRHTYFRKDVPYCLDFLQSFCMKGEKCTKQHVLVCMDPECSRDPKKCPLRHKKSRSKDCFSGKTTQRSRKKRKKVVLVAKDVSKEAWPEFVTLTDDQDASSVGGDLVDEADEEVQVEMPSRARSRRLKRFLERRARPIWPDYSVQLSAVRLDSRQLTRMPGHRLRQLTKKARWMRRVPRPIRIPGEFIPLIVSDDRACNNEDGVCLKTDMSTSLRSEEKPLSRDHWSEVSDVEVSVTEDDMLLELTYGDAINLARKRENSIASELSVSSYTSPESDYSSNDESSADADNGANKQYEEKDWLLEYLYSLEKSPSPSPEPERLDNYGPIYEHWEFQIGDKIRKAIYRYRRRKRRHIRREERKRGVSASAIAKKRELIAEDYIPLWTQEEGEILSEDEVEGVDLDVVDMELASDVEEGASTQGLLRGSPIGAEEISSDEEGLANASEDEAVNEGRSRLKQGAAVHINGAEIISDVEDISDVEEGEVF</sequence>
<feature type="compositionally biased region" description="Polar residues" evidence="9">
    <location>
        <begin position="178"/>
        <end position="194"/>
    </location>
</feature>
<feature type="compositionally biased region" description="Low complexity" evidence="9">
    <location>
        <begin position="598"/>
        <end position="607"/>
    </location>
</feature>
<feature type="zinc finger region" description="C3H1-type" evidence="8">
    <location>
        <begin position="965"/>
        <end position="992"/>
    </location>
</feature>
<dbReference type="SMART" id="SM00356">
    <property type="entry name" value="ZnF_C3H1"/>
    <property type="match status" value="4"/>
</dbReference>
<keyword evidence="4 8" id="KW-0862">Zinc</keyword>
<dbReference type="RefSeq" id="XP_022650374.1">
    <property type="nucleotide sequence ID" value="XM_022794639.1"/>
</dbReference>
<feature type="domain" description="C3H1-type" evidence="11">
    <location>
        <begin position="916"/>
        <end position="937"/>
    </location>
</feature>
<proteinExistence type="predicted"/>
<dbReference type="InterPro" id="IPR012677">
    <property type="entry name" value="Nucleotide-bd_a/b_plait_sf"/>
</dbReference>
<keyword evidence="3 8" id="KW-0863">Zinc-finger</keyword>
<dbReference type="InterPro" id="IPR036621">
    <property type="entry name" value="Anticodon-bd_dom_sf"/>
</dbReference>
<feature type="compositionally biased region" description="Low complexity" evidence="9">
    <location>
        <begin position="208"/>
        <end position="218"/>
    </location>
</feature>
<dbReference type="SUPFAM" id="SSF54928">
    <property type="entry name" value="RNA-binding domain, RBD"/>
    <property type="match status" value="1"/>
</dbReference>
<dbReference type="InParanoid" id="A0A7M7JD77"/>
<feature type="region of interest" description="Disordered" evidence="9">
    <location>
        <begin position="1372"/>
        <end position="1409"/>
    </location>
</feature>
<feature type="compositionally biased region" description="Basic and acidic residues" evidence="9">
    <location>
        <begin position="1173"/>
        <end position="1186"/>
    </location>
</feature>
<feature type="compositionally biased region" description="Polar residues" evidence="9">
    <location>
        <begin position="608"/>
        <end position="617"/>
    </location>
</feature>
<dbReference type="Proteomes" id="UP000594260">
    <property type="component" value="Unplaced"/>
</dbReference>
<feature type="region of interest" description="Disordered" evidence="9">
    <location>
        <begin position="1169"/>
        <end position="1188"/>
    </location>
</feature>
<protein>
    <recommendedName>
        <fullName evidence="6">Zinc finger CCCH domain-containing protein 3</fullName>
    </recommendedName>
</protein>
<evidence type="ECO:0000256" key="6">
    <source>
        <dbReference type="ARBA" id="ARBA00071600"/>
    </source>
</evidence>
<evidence type="ECO:0000256" key="7">
    <source>
        <dbReference type="PROSITE-ProRule" id="PRU00176"/>
    </source>
</evidence>
<dbReference type="GO" id="GO:0008270">
    <property type="term" value="F:zinc ion binding"/>
    <property type="evidence" value="ECO:0007669"/>
    <property type="project" value="UniProtKB-KW"/>
</dbReference>
<feature type="compositionally biased region" description="Basic residues" evidence="9">
    <location>
        <begin position="587"/>
        <end position="597"/>
    </location>
</feature>
<dbReference type="KEGG" id="vde:111245810"/>
<dbReference type="EnsemblMetazoa" id="XM_022794639">
    <property type="protein sequence ID" value="XP_022650374"/>
    <property type="gene ID" value="LOC111245810"/>
</dbReference>
<evidence type="ECO:0000256" key="2">
    <source>
        <dbReference type="ARBA" id="ARBA00022737"/>
    </source>
</evidence>
<dbReference type="InterPro" id="IPR000504">
    <property type="entry name" value="RRM_dom"/>
</dbReference>
<feature type="compositionally biased region" description="Low complexity" evidence="9">
    <location>
        <begin position="1224"/>
        <end position="1247"/>
    </location>
</feature>
<dbReference type="RefSeq" id="XP_022650375.1">
    <property type="nucleotide sequence ID" value="XM_022794640.1"/>
</dbReference>
<feature type="zinc finger region" description="C3H1-type" evidence="8">
    <location>
        <begin position="916"/>
        <end position="937"/>
    </location>
</feature>
<organism evidence="12 13">
    <name type="scientific">Varroa destructor</name>
    <name type="common">Honeybee mite</name>
    <dbReference type="NCBI Taxonomy" id="109461"/>
    <lineage>
        <taxon>Eukaryota</taxon>
        <taxon>Metazoa</taxon>
        <taxon>Ecdysozoa</taxon>
        <taxon>Arthropoda</taxon>
        <taxon>Chelicerata</taxon>
        <taxon>Arachnida</taxon>
        <taxon>Acari</taxon>
        <taxon>Parasitiformes</taxon>
        <taxon>Mesostigmata</taxon>
        <taxon>Gamasina</taxon>
        <taxon>Dermanyssoidea</taxon>
        <taxon>Varroidae</taxon>
        <taxon>Varroa</taxon>
    </lineage>
</organism>